<evidence type="ECO:0000256" key="1">
    <source>
        <dbReference type="ARBA" id="ARBA00005878"/>
    </source>
</evidence>
<dbReference type="Gene3D" id="3.40.50.150">
    <property type="entry name" value="Vaccinia Virus protein VP39"/>
    <property type="match status" value="1"/>
</dbReference>
<dbReference type="PIRSF" id="PIRSF037350">
    <property type="entry name" value="Mtase_ZK1128_prd"/>
    <property type="match status" value="1"/>
</dbReference>
<dbReference type="Proteomes" id="UP000267251">
    <property type="component" value="Unassembled WGS sequence"/>
</dbReference>
<sequence>MASMDPLVVHIKALSDRYPALGPFVVRRQDGSYTLNYTDPEANRLLAEVTLKEYYHLSVHIPKASLCPKGLDIGTGATCIYPLMACRRNPNLSFLATDISEESLECARANVNANDLQGQIRLVRTSPLSTLPVEMIKDEAIRYDFCMCNPPFYSSWEDLILAQETKLGQPAAPITGRDHELITVGGERAFVHRMICESRRLAGKVRWFTTMVGKRETMVDMILTFKEHGVDSFTLGDIGMGRTHRWVIAWSFSEDRPITSQNRTFASNQAIHLLGLYP</sequence>
<evidence type="ECO:0000256" key="2">
    <source>
        <dbReference type="ARBA" id="ARBA00022603"/>
    </source>
</evidence>
<protein>
    <recommendedName>
        <fullName evidence="8">S-adenosyl-L-methionine dependent methyltransferase</fullName>
    </recommendedName>
</protein>
<proteinExistence type="inferred from homology"/>
<comment type="similarity">
    <text evidence="1">Belongs to the methyltransferase superfamily. METTL16/RlmF family.</text>
</comment>
<accession>A0A4P9Y602</accession>
<gene>
    <name evidence="6" type="ORF">BJ684DRAFT_19409</name>
</gene>
<dbReference type="InterPro" id="IPR010286">
    <property type="entry name" value="METTL16/RlmF"/>
</dbReference>
<evidence type="ECO:0000256" key="3">
    <source>
        <dbReference type="ARBA" id="ARBA00022679"/>
    </source>
</evidence>
<keyword evidence="3" id="KW-0808">Transferase</keyword>
<dbReference type="PANTHER" id="PTHR13393">
    <property type="entry name" value="SAM-DEPENDENT METHYLTRANSFERASE"/>
    <property type="match status" value="1"/>
</dbReference>
<dbReference type="AlphaFoldDB" id="A0A4P9Y602"/>
<dbReference type="Pfam" id="PF05971">
    <property type="entry name" value="Methyltransf_10"/>
    <property type="match status" value="2"/>
</dbReference>
<dbReference type="GO" id="GO:0008168">
    <property type="term" value="F:methyltransferase activity"/>
    <property type="evidence" value="ECO:0007669"/>
    <property type="project" value="UniProtKB-KW"/>
</dbReference>
<keyword evidence="7" id="KW-1185">Reference proteome</keyword>
<dbReference type="InterPro" id="IPR029063">
    <property type="entry name" value="SAM-dependent_MTases_sf"/>
</dbReference>
<dbReference type="PANTHER" id="PTHR13393:SF0">
    <property type="entry name" value="RNA N6-ADENOSINE-METHYLTRANSFERASE METTL16"/>
    <property type="match status" value="1"/>
</dbReference>
<keyword evidence="4 5" id="KW-0949">S-adenosyl-L-methionine</keyword>
<name>A0A4P9Y602_9FUNG</name>
<evidence type="ECO:0000256" key="4">
    <source>
        <dbReference type="ARBA" id="ARBA00022691"/>
    </source>
</evidence>
<dbReference type="GO" id="GO:0070475">
    <property type="term" value="P:rRNA base methylation"/>
    <property type="evidence" value="ECO:0007669"/>
    <property type="project" value="TreeGrafter"/>
</dbReference>
<evidence type="ECO:0000313" key="6">
    <source>
        <dbReference type="EMBL" id="RKP14174.1"/>
    </source>
</evidence>
<evidence type="ECO:0000256" key="5">
    <source>
        <dbReference type="PIRSR" id="PIRSR037350-1"/>
    </source>
</evidence>
<dbReference type="OrthoDB" id="514248at2759"/>
<keyword evidence="2" id="KW-0489">Methyltransferase</keyword>
<dbReference type="SUPFAM" id="SSF53335">
    <property type="entry name" value="S-adenosyl-L-methionine-dependent methyltransferases"/>
    <property type="match status" value="1"/>
</dbReference>
<dbReference type="CDD" id="cd02440">
    <property type="entry name" value="AdoMet_MTases"/>
    <property type="match status" value="1"/>
</dbReference>
<evidence type="ECO:0000313" key="7">
    <source>
        <dbReference type="Proteomes" id="UP000267251"/>
    </source>
</evidence>
<reference evidence="7" key="1">
    <citation type="journal article" date="2018" name="Nat. Microbiol.">
        <title>Leveraging single-cell genomics to expand the fungal tree of life.</title>
        <authorList>
            <person name="Ahrendt S.R."/>
            <person name="Quandt C.A."/>
            <person name="Ciobanu D."/>
            <person name="Clum A."/>
            <person name="Salamov A."/>
            <person name="Andreopoulos B."/>
            <person name="Cheng J.F."/>
            <person name="Woyke T."/>
            <person name="Pelin A."/>
            <person name="Henrissat B."/>
            <person name="Reynolds N.K."/>
            <person name="Benny G.L."/>
            <person name="Smith M.E."/>
            <person name="James T.Y."/>
            <person name="Grigoriev I.V."/>
        </authorList>
    </citation>
    <scope>NUCLEOTIDE SEQUENCE [LARGE SCALE GENOMIC DNA]</scope>
</reference>
<organism evidence="6 7">
    <name type="scientific">Piptocephalis cylindrospora</name>
    <dbReference type="NCBI Taxonomy" id="1907219"/>
    <lineage>
        <taxon>Eukaryota</taxon>
        <taxon>Fungi</taxon>
        <taxon>Fungi incertae sedis</taxon>
        <taxon>Zoopagomycota</taxon>
        <taxon>Zoopagomycotina</taxon>
        <taxon>Zoopagomycetes</taxon>
        <taxon>Zoopagales</taxon>
        <taxon>Piptocephalidaceae</taxon>
        <taxon>Piptocephalis</taxon>
    </lineage>
</organism>
<feature type="binding site" evidence="5">
    <location>
        <position position="98"/>
    </location>
    <ligand>
        <name>S-adenosyl-L-methionine</name>
        <dbReference type="ChEBI" id="CHEBI:59789"/>
    </ligand>
</feature>
<dbReference type="EMBL" id="KZ987874">
    <property type="protein sequence ID" value="RKP14174.1"/>
    <property type="molecule type" value="Genomic_DNA"/>
</dbReference>
<evidence type="ECO:0008006" key="8">
    <source>
        <dbReference type="Google" id="ProtNLM"/>
    </source>
</evidence>
<feature type="binding site" evidence="5">
    <location>
        <position position="149"/>
    </location>
    <ligand>
        <name>S-adenosyl-L-methionine</name>
        <dbReference type="ChEBI" id="CHEBI:59789"/>
    </ligand>
</feature>
<dbReference type="InterPro" id="IPR017182">
    <property type="entry name" value="METTL16/PsiM"/>
</dbReference>
<feature type="binding site" evidence="5">
    <location>
        <position position="74"/>
    </location>
    <ligand>
        <name>S-adenosyl-L-methionine</name>
        <dbReference type="ChEBI" id="CHEBI:59789"/>
    </ligand>
</feature>